<accession>A0ABQ9XIK7</accession>
<dbReference type="Proteomes" id="UP001281761">
    <property type="component" value="Unassembled WGS sequence"/>
</dbReference>
<evidence type="ECO:0000313" key="3">
    <source>
        <dbReference type="Proteomes" id="UP001281761"/>
    </source>
</evidence>
<keyword evidence="1" id="KW-0472">Membrane</keyword>
<gene>
    <name evidence="2" type="ORF">BLNAU_12825</name>
</gene>
<organism evidence="2 3">
    <name type="scientific">Blattamonas nauphoetae</name>
    <dbReference type="NCBI Taxonomy" id="2049346"/>
    <lineage>
        <taxon>Eukaryota</taxon>
        <taxon>Metamonada</taxon>
        <taxon>Preaxostyla</taxon>
        <taxon>Oxymonadida</taxon>
        <taxon>Blattamonas</taxon>
    </lineage>
</organism>
<evidence type="ECO:0000313" key="2">
    <source>
        <dbReference type="EMBL" id="KAK2952266.1"/>
    </source>
</evidence>
<keyword evidence="1" id="KW-1133">Transmembrane helix</keyword>
<name>A0ABQ9XIK7_9EUKA</name>
<protein>
    <submittedName>
        <fullName evidence="2">Uncharacterized protein</fullName>
    </submittedName>
</protein>
<sequence length="141" mass="15774">MRIASVDLSGVGMICAILLLSPVHSLNQLRFIACLVLTMWGSEIVFIATFFSAAHLFVQTHQLVRTDVIAVDDVLDPLLYIFGVIRTSTKCGCPSLRIIFPEVLIDIIVITVMENTFSSTSNHTTALVKNRRRSDFRYTQI</sequence>
<evidence type="ECO:0000256" key="1">
    <source>
        <dbReference type="SAM" id="Phobius"/>
    </source>
</evidence>
<reference evidence="2 3" key="1">
    <citation type="journal article" date="2022" name="bioRxiv">
        <title>Genomics of Preaxostyla Flagellates Illuminates Evolutionary Transitions and the Path Towards Mitochondrial Loss.</title>
        <authorList>
            <person name="Novak L.V.F."/>
            <person name="Treitli S.C."/>
            <person name="Pyrih J."/>
            <person name="Halakuc P."/>
            <person name="Pipaliya S.V."/>
            <person name="Vacek V."/>
            <person name="Brzon O."/>
            <person name="Soukal P."/>
            <person name="Eme L."/>
            <person name="Dacks J.B."/>
            <person name="Karnkowska A."/>
            <person name="Elias M."/>
            <person name="Hampl V."/>
        </authorList>
    </citation>
    <scope>NUCLEOTIDE SEQUENCE [LARGE SCALE GENOMIC DNA]</scope>
    <source>
        <strain evidence="2">NAU3</strain>
        <tissue evidence="2">Gut</tissue>
    </source>
</reference>
<comment type="caution">
    <text evidence="2">The sequence shown here is derived from an EMBL/GenBank/DDBJ whole genome shotgun (WGS) entry which is preliminary data.</text>
</comment>
<dbReference type="EMBL" id="JARBJD010000106">
    <property type="protein sequence ID" value="KAK2952266.1"/>
    <property type="molecule type" value="Genomic_DNA"/>
</dbReference>
<proteinExistence type="predicted"/>
<feature type="transmembrane region" description="Helical" evidence="1">
    <location>
        <begin position="35"/>
        <end position="58"/>
    </location>
</feature>
<keyword evidence="3" id="KW-1185">Reference proteome</keyword>
<keyword evidence="1" id="KW-0812">Transmembrane</keyword>